<dbReference type="InterPro" id="IPR013824">
    <property type="entry name" value="Topo_IA_cen_sub1"/>
</dbReference>
<gene>
    <name evidence="4" type="ORF">IFM89_023110</name>
</gene>
<evidence type="ECO:0000313" key="5">
    <source>
        <dbReference type="Proteomes" id="UP000631114"/>
    </source>
</evidence>
<comment type="catalytic activity">
    <reaction evidence="1">
        <text>ATP-independent breakage of single-stranded DNA, followed by passage and rejoining.</text>
        <dbReference type="EC" id="5.6.2.1"/>
    </reaction>
</comment>
<dbReference type="GO" id="GO:0006281">
    <property type="term" value="P:DNA repair"/>
    <property type="evidence" value="ECO:0007669"/>
    <property type="project" value="TreeGrafter"/>
</dbReference>
<dbReference type="EMBL" id="JADFTS010000005">
    <property type="protein sequence ID" value="KAF9606087.1"/>
    <property type="molecule type" value="Genomic_DNA"/>
</dbReference>
<dbReference type="Pfam" id="PF23546">
    <property type="entry name" value="Zn_ribbon_TOP3B"/>
    <property type="match status" value="1"/>
</dbReference>
<comment type="function">
    <text evidence="1">Introduces a single-strand break via transesterification at a target site in duplex DNA. Releases the supercoiling and torsional tension of DNA introduced during the DNA replication and transcription by transiently cleaving and rejoining one strand of the DNA duplex. The scissile phosphodiester is attacked by the catalytic tyrosine of the enzyme, resulting in the formation of a DNA-(5'-phosphotyrosyl)-enzyme intermediate and the expulsion of a 3'-OH DNA strand.</text>
</comment>
<reference evidence="4 5" key="1">
    <citation type="submission" date="2020-10" db="EMBL/GenBank/DDBJ databases">
        <title>The Coptis chinensis genome and diversification of protoberbering-type alkaloids.</title>
        <authorList>
            <person name="Wang B."/>
            <person name="Shu S."/>
            <person name="Song C."/>
            <person name="Liu Y."/>
        </authorList>
    </citation>
    <scope>NUCLEOTIDE SEQUENCE [LARGE SCALE GENOMIC DNA]</scope>
    <source>
        <strain evidence="4">HL-2020</strain>
        <tissue evidence="4">Leaf</tissue>
    </source>
</reference>
<dbReference type="Gene3D" id="2.70.20.10">
    <property type="entry name" value="Topoisomerase I, domain 3"/>
    <property type="match status" value="1"/>
</dbReference>
<keyword evidence="1" id="KW-0238">DNA-binding</keyword>
<dbReference type="GO" id="GO:0003917">
    <property type="term" value="F:DNA topoisomerase type I (single strand cut, ATP-independent) activity"/>
    <property type="evidence" value="ECO:0007669"/>
    <property type="project" value="UniProtKB-EC"/>
</dbReference>
<dbReference type="EC" id="5.6.2.1" evidence="1"/>
<keyword evidence="5" id="KW-1185">Reference proteome</keyword>
<feature type="region of interest" description="Disordered" evidence="2">
    <location>
        <begin position="375"/>
        <end position="399"/>
    </location>
</feature>
<accession>A0A835HXQ4</accession>
<dbReference type="GO" id="GO:0005634">
    <property type="term" value="C:nucleus"/>
    <property type="evidence" value="ECO:0007669"/>
    <property type="project" value="TreeGrafter"/>
</dbReference>
<keyword evidence="1" id="KW-0413">Isomerase</keyword>
<evidence type="ECO:0000256" key="1">
    <source>
        <dbReference type="RuleBase" id="RU362092"/>
    </source>
</evidence>
<dbReference type="InterPro" id="IPR013825">
    <property type="entry name" value="Topo_IA_cen_sub2"/>
</dbReference>
<dbReference type="InterPro" id="IPR000380">
    <property type="entry name" value="Topo_IA"/>
</dbReference>
<dbReference type="InterPro" id="IPR023405">
    <property type="entry name" value="Topo_IA_core_domain"/>
</dbReference>
<comment type="similarity">
    <text evidence="1">Belongs to the type IA topoisomerase family.</text>
</comment>
<dbReference type="SUPFAM" id="SSF56712">
    <property type="entry name" value="Prokaryotic type I DNA topoisomerase"/>
    <property type="match status" value="1"/>
</dbReference>
<organism evidence="4 5">
    <name type="scientific">Coptis chinensis</name>
    <dbReference type="NCBI Taxonomy" id="261450"/>
    <lineage>
        <taxon>Eukaryota</taxon>
        <taxon>Viridiplantae</taxon>
        <taxon>Streptophyta</taxon>
        <taxon>Embryophyta</taxon>
        <taxon>Tracheophyta</taxon>
        <taxon>Spermatophyta</taxon>
        <taxon>Magnoliopsida</taxon>
        <taxon>Ranunculales</taxon>
        <taxon>Ranunculaceae</taxon>
        <taxon>Coptidoideae</taxon>
        <taxon>Coptis</taxon>
    </lineage>
</organism>
<dbReference type="OrthoDB" id="430051at2759"/>
<dbReference type="GO" id="GO:0003677">
    <property type="term" value="F:DNA binding"/>
    <property type="evidence" value="ECO:0007669"/>
    <property type="project" value="UniProtKB-KW"/>
</dbReference>
<evidence type="ECO:0000313" key="4">
    <source>
        <dbReference type="EMBL" id="KAF9606087.1"/>
    </source>
</evidence>
<dbReference type="AlphaFoldDB" id="A0A835HXQ4"/>
<protein>
    <recommendedName>
        <fullName evidence="1">DNA topoisomerase</fullName>
        <ecNumber evidence="1">5.6.2.1</ecNumber>
    </recommendedName>
</protein>
<proteinExistence type="inferred from homology"/>
<dbReference type="Gene3D" id="1.10.460.10">
    <property type="entry name" value="Topoisomerase I, domain 2"/>
    <property type="match status" value="1"/>
</dbReference>
<dbReference type="PANTHER" id="PTHR11390:SF20">
    <property type="entry name" value="DNA TOPOISOMERASE 3-BETA-1"/>
    <property type="match status" value="1"/>
</dbReference>
<sequence length="399" mass="44183">MTCDNNSITQLRLNAVNFFVANTPRHAHFRTKVEFSTGREVFYYTGQHGISKGFTCIMPWLAVDEKNLPQLAKGEKMEISKVELYEVKVENFVSGILLVHAGRRLVPTTLGITLIRGYQTIDPDLCLPDICSFIEQQITLIAKGQANHSCVVEHVLQQFRQKYSYFVKQIENMNALFEAQFPPLADSGRLLTKCGKCTRYMKYISVQPSRLYCGTCEEVYNLPQKGTIKLYKELVCPLDNFELLIFSMAGPEGKSFPLCPYCYNNPPFEGIDTLFSNSKTSSSGKIGKGAGMPCFMCSHPTCQHSVIVQGVCACPECDGTLVLDPVSGPKWHLYCNMCNCLVFLPQGAHWISTTRDRCVECDSIILGKKQGHAVNVRSGGGGGNQKSSGSKDGGDKDSS</sequence>
<dbReference type="PANTHER" id="PTHR11390">
    <property type="entry name" value="PROKARYOTIC DNA TOPOISOMERASE"/>
    <property type="match status" value="1"/>
</dbReference>
<dbReference type="Proteomes" id="UP000631114">
    <property type="component" value="Unassembled WGS sequence"/>
</dbReference>
<dbReference type="GO" id="GO:0006265">
    <property type="term" value="P:DNA topological change"/>
    <property type="evidence" value="ECO:0007669"/>
    <property type="project" value="InterPro"/>
</dbReference>
<feature type="domain" description="DNA topoisomerase 3-beta zinc ribbon" evidence="3">
    <location>
        <begin position="186"/>
        <end position="225"/>
    </location>
</feature>
<evidence type="ECO:0000256" key="2">
    <source>
        <dbReference type="SAM" id="MobiDB-lite"/>
    </source>
</evidence>
<name>A0A835HXQ4_9MAGN</name>
<comment type="caution">
    <text evidence="4">The sequence shown here is derived from an EMBL/GenBank/DDBJ whole genome shotgun (WGS) entry which is preliminary data.</text>
</comment>
<evidence type="ECO:0000259" key="3">
    <source>
        <dbReference type="Pfam" id="PF23546"/>
    </source>
</evidence>
<dbReference type="GO" id="GO:0006310">
    <property type="term" value="P:DNA recombination"/>
    <property type="evidence" value="ECO:0007669"/>
    <property type="project" value="TreeGrafter"/>
</dbReference>
<keyword evidence="1" id="KW-0799">Topoisomerase</keyword>
<dbReference type="InterPro" id="IPR056452">
    <property type="entry name" value="Zn_ribbon_TOP3B"/>
</dbReference>